<evidence type="ECO:0000313" key="1">
    <source>
        <dbReference type="Proteomes" id="UP000887580"/>
    </source>
</evidence>
<accession>A0AC35F9I7</accession>
<reference evidence="2" key="1">
    <citation type="submission" date="2022-11" db="UniProtKB">
        <authorList>
            <consortium name="WormBaseParasite"/>
        </authorList>
    </citation>
    <scope>IDENTIFICATION</scope>
</reference>
<dbReference type="WBParaSite" id="PS1159_v2.g14561.t1">
    <property type="protein sequence ID" value="PS1159_v2.g14561.t1"/>
    <property type="gene ID" value="PS1159_v2.g14561"/>
</dbReference>
<sequence length="269" mass="30120">NGKQKLQNGEEIDLPPVLFGTLGNDKSKKTLLVYGHLDVQPADKSDGWNTDPFKLIEIDGKLYGRGSTDDKGPVMAWINAIEVMQELKMDIPINIKFVLEGMEESGSEGLDEILMKHKDSFLSDVDFTCISDNYWLGKTKPCITYGLRGICYYCVEVKVCKQDLHSGVFGGTVHDGMSDLCWILSQLTEVDGTIKINGLKEMVAPVTDEERKLYEKIDFDINEYKNDIKVEKLTTEDKVKVLMNRWRFPSLSVHGVEGAFSGPGAKTVI</sequence>
<name>A0AC35F9I7_9BILA</name>
<organism evidence="1 2">
    <name type="scientific">Panagrolaimus sp. PS1159</name>
    <dbReference type="NCBI Taxonomy" id="55785"/>
    <lineage>
        <taxon>Eukaryota</taxon>
        <taxon>Metazoa</taxon>
        <taxon>Ecdysozoa</taxon>
        <taxon>Nematoda</taxon>
        <taxon>Chromadorea</taxon>
        <taxon>Rhabditida</taxon>
        <taxon>Tylenchina</taxon>
        <taxon>Panagrolaimomorpha</taxon>
        <taxon>Panagrolaimoidea</taxon>
        <taxon>Panagrolaimidae</taxon>
        <taxon>Panagrolaimus</taxon>
    </lineage>
</organism>
<dbReference type="Proteomes" id="UP000887580">
    <property type="component" value="Unplaced"/>
</dbReference>
<proteinExistence type="predicted"/>
<protein>
    <submittedName>
        <fullName evidence="2">Cytosolic nonspecific dipeptidase</fullName>
    </submittedName>
</protein>
<evidence type="ECO:0000313" key="2">
    <source>
        <dbReference type="WBParaSite" id="PS1159_v2.g14561.t1"/>
    </source>
</evidence>